<comment type="similarity">
    <text evidence="1 3">Belongs to the short-chain dehydrogenases/reductases (SDR) family.</text>
</comment>
<evidence type="ECO:0000256" key="3">
    <source>
        <dbReference type="RuleBase" id="RU000363"/>
    </source>
</evidence>
<protein>
    <submittedName>
        <fullName evidence="4">Short-subunit dehydrogenase</fullName>
    </submittedName>
</protein>
<keyword evidence="5" id="KW-1185">Reference proteome</keyword>
<dbReference type="PRINTS" id="PR00080">
    <property type="entry name" value="SDRFAMILY"/>
</dbReference>
<dbReference type="PROSITE" id="PS00061">
    <property type="entry name" value="ADH_SHORT"/>
    <property type="match status" value="1"/>
</dbReference>
<accession>A0A4R7FDI8</accession>
<dbReference type="SUPFAM" id="SSF51735">
    <property type="entry name" value="NAD(P)-binding Rossmann-fold domains"/>
    <property type="match status" value="1"/>
</dbReference>
<evidence type="ECO:0000313" key="4">
    <source>
        <dbReference type="EMBL" id="TDS75029.1"/>
    </source>
</evidence>
<dbReference type="CDD" id="cd05233">
    <property type="entry name" value="SDR_c"/>
    <property type="match status" value="1"/>
</dbReference>
<dbReference type="InterPro" id="IPR002347">
    <property type="entry name" value="SDR_fam"/>
</dbReference>
<evidence type="ECO:0000256" key="2">
    <source>
        <dbReference type="ARBA" id="ARBA00023002"/>
    </source>
</evidence>
<dbReference type="InterPro" id="IPR020904">
    <property type="entry name" value="Sc_DH/Rdtase_CS"/>
</dbReference>
<dbReference type="InterPro" id="IPR050259">
    <property type="entry name" value="SDR"/>
</dbReference>
<dbReference type="FunFam" id="3.40.50.720:FF:000084">
    <property type="entry name" value="Short-chain dehydrogenase reductase"/>
    <property type="match status" value="1"/>
</dbReference>
<organism evidence="4 5">
    <name type="scientific">Amnibacterium kyonggiense</name>
    <dbReference type="NCBI Taxonomy" id="595671"/>
    <lineage>
        <taxon>Bacteria</taxon>
        <taxon>Bacillati</taxon>
        <taxon>Actinomycetota</taxon>
        <taxon>Actinomycetes</taxon>
        <taxon>Micrococcales</taxon>
        <taxon>Microbacteriaceae</taxon>
        <taxon>Amnibacterium</taxon>
    </lineage>
</organism>
<dbReference type="Pfam" id="PF00106">
    <property type="entry name" value="adh_short"/>
    <property type="match status" value="1"/>
</dbReference>
<dbReference type="Proteomes" id="UP000295344">
    <property type="component" value="Unassembled WGS sequence"/>
</dbReference>
<proteinExistence type="inferred from homology"/>
<dbReference type="PANTHER" id="PTHR42879:SF6">
    <property type="entry name" value="NADPH-DEPENDENT REDUCTASE BACG"/>
    <property type="match status" value="1"/>
</dbReference>
<dbReference type="RefSeq" id="WP_133767676.1">
    <property type="nucleotide sequence ID" value="NZ_BAAARP010000001.1"/>
</dbReference>
<dbReference type="OrthoDB" id="8959163at2"/>
<dbReference type="PRINTS" id="PR00081">
    <property type="entry name" value="GDHRDH"/>
</dbReference>
<dbReference type="EMBL" id="SOAM01000004">
    <property type="protein sequence ID" value="TDS75029.1"/>
    <property type="molecule type" value="Genomic_DNA"/>
</dbReference>
<dbReference type="GO" id="GO:0016491">
    <property type="term" value="F:oxidoreductase activity"/>
    <property type="evidence" value="ECO:0007669"/>
    <property type="project" value="UniProtKB-KW"/>
</dbReference>
<dbReference type="InterPro" id="IPR036291">
    <property type="entry name" value="NAD(P)-bd_dom_sf"/>
</dbReference>
<dbReference type="AlphaFoldDB" id="A0A4R7FDI8"/>
<comment type="caution">
    <text evidence="4">The sequence shown here is derived from an EMBL/GenBank/DDBJ whole genome shotgun (WGS) entry which is preliminary data.</text>
</comment>
<dbReference type="GO" id="GO:0032787">
    <property type="term" value="P:monocarboxylic acid metabolic process"/>
    <property type="evidence" value="ECO:0007669"/>
    <property type="project" value="UniProtKB-ARBA"/>
</dbReference>
<evidence type="ECO:0000313" key="5">
    <source>
        <dbReference type="Proteomes" id="UP000295344"/>
    </source>
</evidence>
<reference evidence="4 5" key="1">
    <citation type="submission" date="2019-03" db="EMBL/GenBank/DDBJ databases">
        <title>Genomic Encyclopedia of Archaeal and Bacterial Type Strains, Phase II (KMG-II): from individual species to whole genera.</title>
        <authorList>
            <person name="Goeker M."/>
        </authorList>
    </citation>
    <scope>NUCLEOTIDE SEQUENCE [LARGE SCALE GENOMIC DNA]</scope>
    <source>
        <strain evidence="4 5">DSM 24782</strain>
    </source>
</reference>
<dbReference type="Gene3D" id="3.40.50.720">
    <property type="entry name" value="NAD(P)-binding Rossmann-like Domain"/>
    <property type="match status" value="1"/>
</dbReference>
<keyword evidence="2" id="KW-0560">Oxidoreductase</keyword>
<name>A0A4R7FDI8_9MICO</name>
<dbReference type="PANTHER" id="PTHR42879">
    <property type="entry name" value="3-OXOACYL-(ACYL-CARRIER-PROTEIN) REDUCTASE"/>
    <property type="match status" value="1"/>
</dbReference>
<sequence length="261" mass="26643">MDLELEGRLAIVTGASRGIGLAVTRALVDEGAVVVTGSRSVPPALQTLADAGRVHPVEVDLATEGGPAELVARAAELGDVDVLVNNAGAVAPRTDGFLAVSDGDWRRTFELDLFAALRAIRAVLPGMVERGRGAVVSIASVNAYLPDPVVVDYSAAKAALWNISKSLSKEFGPAGIRFNTISPGPVETDLWLGGGGVASTLGAASGVDPESVVRAARAGFSTGRFTRPEEVADLVLLLAGGRAGNVTGADLRIDGGLVQTL</sequence>
<evidence type="ECO:0000256" key="1">
    <source>
        <dbReference type="ARBA" id="ARBA00006484"/>
    </source>
</evidence>
<gene>
    <name evidence="4" type="ORF">CLV52_3553</name>
</gene>